<dbReference type="PANTHER" id="PTHR10815:SF5">
    <property type="entry name" value="METHYLATED-DNA--PROTEIN-CYSTEINE METHYLTRANSFERASE"/>
    <property type="match status" value="1"/>
</dbReference>
<dbReference type="HAMAP" id="MF_00772">
    <property type="entry name" value="OGT"/>
    <property type="match status" value="1"/>
</dbReference>
<feature type="active site" description="Nucleophile; methyl group acceptor" evidence="8">
    <location>
        <position position="133"/>
    </location>
</feature>
<dbReference type="CDD" id="cd06445">
    <property type="entry name" value="ATase"/>
    <property type="match status" value="1"/>
</dbReference>
<keyword evidence="2 8" id="KW-0963">Cytoplasm</keyword>
<evidence type="ECO:0000256" key="3">
    <source>
        <dbReference type="ARBA" id="ARBA00022603"/>
    </source>
</evidence>
<evidence type="ECO:0000313" key="10">
    <source>
        <dbReference type="EMBL" id="MFF3573745.1"/>
    </source>
</evidence>
<evidence type="ECO:0000256" key="4">
    <source>
        <dbReference type="ARBA" id="ARBA00022679"/>
    </source>
</evidence>
<dbReference type="InterPro" id="IPR036631">
    <property type="entry name" value="MGMT_N_sf"/>
</dbReference>
<comment type="miscellaneous">
    <text evidence="8">This enzyme catalyzes only one turnover and therefore is not strictly catalytic. According to one definition, an enzyme is a biocatalyst that acts repeatedly and over many reaction cycles.</text>
</comment>
<dbReference type="Proteomes" id="UP001601992">
    <property type="component" value="Unassembled WGS sequence"/>
</dbReference>
<keyword evidence="6 8" id="KW-0234">DNA repair</keyword>
<dbReference type="RefSeq" id="WP_040829719.1">
    <property type="nucleotide sequence ID" value="NZ_JBIAQY010000021.1"/>
</dbReference>
<organism evidence="10 11">
    <name type="scientific">Nocardia jiangxiensis</name>
    <dbReference type="NCBI Taxonomy" id="282685"/>
    <lineage>
        <taxon>Bacteria</taxon>
        <taxon>Bacillati</taxon>
        <taxon>Actinomycetota</taxon>
        <taxon>Actinomycetes</taxon>
        <taxon>Mycobacteriales</taxon>
        <taxon>Nocardiaceae</taxon>
        <taxon>Nocardia</taxon>
    </lineage>
</organism>
<dbReference type="Pfam" id="PF01035">
    <property type="entry name" value="DNA_binding_1"/>
    <property type="match status" value="1"/>
</dbReference>
<dbReference type="InterPro" id="IPR014048">
    <property type="entry name" value="MethylDNA_cys_MeTrfase_DNA-bd"/>
</dbReference>
<dbReference type="InterPro" id="IPR036217">
    <property type="entry name" value="MethylDNA_cys_MeTrfase_DNAb"/>
</dbReference>
<evidence type="ECO:0000256" key="8">
    <source>
        <dbReference type="HAMAP-Rule" id="MF_00772"/>
    </source>
</evidence>
<dbReference type="NCBIfam" id="TIGR00589">
    <property type="entry name" value="ogt"/>
    <property type="match status" value="1"/>
</dbReference>
<dbReference type="EC" id="2.1.1.63" evidence="8"/>
<protein>
    <recommendedName>
        <fullName evidence="8">Methylated-DNA--protein-cysteine methyltransferase</fullName>
        <ecNumber evidence="8">2.1.1.63</ecNumber>
    </recommendedName>
    <alternativeName>
        <fullName evidence="8">6-O-methylguanine-DNA methyltransferase</fullName>
        <shortName evidence="8">MGMT</shortName>
    </alternativeName>
    <alternativeName>
        <fullName evidence="8">O-6-methylguanine-DNA-alkyltransferase</fullName>
    </alternativeName>
</protein>
<dbReference type="Gene3D" id="3.30.160.70">
    <property type="entry name" value="Methylated DNA-protein cysteine methyltransferase domain"/>
    <property type="match status" value="1"/>
</dbReference>
<gene>
    <name evidence="10" type="ORF">ACFYXQ_38915</name>
</gene>
<dbReference type="InterPro" id="IPR001497">
    <property type="entry name" value="MethylDNA_cys_MeTrfase_AS"/>
</dbReference>
<reference evidence="10 11" key="1">
    <citation type="submission" date="2024-10" db="EMBL/GenBank/DDBJ databases">
        <title>The Natural Products Discovery Center: Release of the First 8490 Sequenced Strains for Exploring Actinobacteria Biosynthetic Diversity.</title>
        <authorList>
            <person name="Kalkreuter E."/>
            <person name="Kautsar S.A."/>
            <person name="Yang D."/>
            <person name="Bader C.D."/>
            <person name="Teijaro C.N."/>
            <person name="Fluegel L."/>
            <person name="Davis C.M."/>
            <person name="Simpson J.R."/>
            <person name="Lauterbach L."/>
            <person name="Steele A.D."/>
            <person name="Gui C."/>
            <person name="Meng S."/>
            <person name="Li G."/>
            <person name="Viehrig K."/>
            <person name="Ye F."/>
            <person name="Su P."/>
            <person name="Kiefer A.F."/>
            <person name="Nichols A."/>
            <person name="Cepeda A.J."/>
            <person name="Yan W."/>
            <person name="Fan B."/>
            <person name="Jiang Y."/>
            <person name="Adhikari A."/>
            <person name="Zheng C.-J."/>
            <person name="Schuster L."/>
            <person name="Cowan T.M."/>
            <person name="Smanski M.J."/>
            <person name="Chevrette M.G."/>
            <person name="De Carvalho L.P.S."/>
            <person name="Shen B."/>
        </authorList>
    </citation>
    <scope>NUCLEOTIDE SEQUENCE [LARGE SCALE GENOMIC DNA]</scope>
    <source>
        <strain evidence="10 11">NPDC002593</strain>
    </source>
</reference>
<keyword evidence="4 8" id="KW-0808">Transferase</keyword>
<dbReference type="InterPro" id="IPR023546">
    <property type="entry name" value="MGMT"/>
</dbReference>
<evidence type="ECO:0000256" key="1">
    <source>
        <dbReference type="ARBA" id="ARBA00001286"/>
    </source>
</evidence>
<comment type="subcellular location">
    <subcellularLocation>
        <location evidence="8">Cytoplasm</location>
    </subcellularLocation>
</comment>
<comment type="function">
    <text evidence="8">Involved in the cellular defense against the biological effects of O6-methylguanine (O6-MeG) and O4-methylthymine (O4-MeT) in DNA. Repairs the methylated nucleobase in DNA by stoichiometrically transferring the methyl group to a cysteine residue in the enzyme. This is a suicide reaction: the enzyme is irreversibly inactivated.</text>
</comment>
<evidence type="ECO:0000313" key="11">
    <source>
        <dbReference type="Proteomes" id="UP001601992"/>
    </source>
</evidence>
<dbReference type="PANTHER" id="PTHR10815">
    <property type="entry name" value="METHYLATED-DNA--PROTEIN-CYSTEINE METHYLTRANSFERASE"/>
    <property type="match status" value="1"/>
</dbReference>
<evidence type="ECO:0000256" key="7">
    <source>
        <dbReference type="ARBA" id="ARBA00049348"/>
    </source>
</evidence>
<dbReference type="SUPFAM" id="SSF53155">
    <property type="entry name" value="Methylated DNA-protein cysteine methyltransferase domain"/>
    <property type="match status" value="1"/>
</dbReference>
<dbReference type="GO" id="GO:0003908">
    <property type="term" value="F:methylated-DNA-[protein]-cysteine S-methyltransferase activity"/>
    <property type="evidence" value="ECO:0007669"/>
    <property type="project" value="UniProtKB-EC"/>
</dbReference>
<evidence type="ECO:0000259" key="9">
    <source>
        <dbReference type="Pfam" id="PF01035"/>
    </source>
</evidence>
<dbReference type="EMBL" id="JBIAQY010000021">
    <property type="protein sequence ID" value="MFF3573745.1"/>
    <property type="molecule type" value="Genomic_DNA"/>
</dbReference>
<dbReference type="InterPro" id="IPR036388">
    <property type="entry name" value="WH-like_DNA-bd_sf"/>
</dbReference>
<evidence type="ECO:0000256" key="6">
    <source>
        <dbReference type="ARBA" id="ARBA00023204"/>
    </source>
</evidence>
<keyword evidence="5 8" id="KW-0227">DNA damage</keyword>
<evidence type="ECO:0000256" key="2">
    <source>
        <dbReference type="ARBA" id="ARBA00022490"/>
    </source>
</evidence>
<comment type="catalytic activity">
    <reaction evidence="7 8">
        <text>a 6-O-methyl-2'-deoxyguanosine in DNA + L-cysteinyl-[protein] = S-methyl-L-cysteinyl-[protein] + a 2'-deoxyguanosine in DNA</text>
        <dbReference type="Rhea" id="RHEA:24000"/>
        <dbReference type="Rhea" id="RHEA-COMP:10131"/>
        <dbReference type="Rhea" id="RHEA-COMP:10132"/>
        <dbReference type="Rhea" id="RHEA-COMP:11367"/>
        <dbReference type="Rhea" id="RHEA-COMP:11368"/>
        <dbReference type="ChEBI" id="CHEBI:29950"/>
        <dbReference type="ChEBI" id="CHEBI:82612"/>
        <dbReference type="ChEBI" id="CHEBI:85445"/>
        <dbReference type="ChEBI" id="CHEBI:85448"/>
        <dbReference type="EC" id="2.1.1.63"/>
    </reaction>
</comment>
<comment type="caution">
    <text evidence="10">The sequence shown here is derived from an EMBL/GenBank/DDBJ whole genome shotgun (WGS) entry which is preliminary data.</text>
</comment>
<accession>A0ABW6SBR8</accession>
<comment type="catalytic activity">
    <reaction evidence="1 8">
        <text>a 4-O-methyl-thymidine in DNA + L-cysteinyl-[protein] = a thymidine in DNA + S-methyl-L-cysteinyl-[protein]</text>
        <dbReference type="Rhea" id="RHEA:53428"/>
        <dbReference type="Rhea" id="RHEA-COMP:10131"/>
        <dbReference type="Rhea" id="RHEA-COMP:10132"/>
        <dbReference type="Rhea" id="RHEA-COMP:13555"/>
        <dbReference type="Rhea" id="RHEA-COMP:13556"/>
        <dbReference type="ChEBI" id="CHEBI:29950"/>
        <dbReference type="ChEBI" id="CHEBI:82612"/>
        <dbReference type="ChEBI" id="CHEBI:137386"/>
        <dbReference type="ChEBI" id="CHEBI:137387"/>
        <dbReference type="EC" id="2.1.1.63"/>
    </reaction>
</comment>
<dbReference type="Gene3D" id="1.10.10.10">
    <property type="entry name" value="Winged helix-like DNA-binding domain superfamily/Winged helix DNA-binding domain"/>
    <property type="match status" value="1"/>
</dbReference>
<dbReference type="GO" id="GO:0032259">
    <property type="term" value="P:methylation"/>
    <property type="evidence" value="ECO:0007669"/>
    <property type="project" value="UniProtKB-KW"/>
</dbReference>
<comment type="similarity">
    <text evidence="8">Belongs to the MGMT family.</text>
</comment>
<feature type="domain" description="Methylated-DNA-[protein]-cysteine S-methyltransferase DNA binding" evidence="9">
    <location>
        <begin position="82"/>
        <end position="161"/>
    </location>
</feature>
<keyword evidence="3 8" id="KW-0489">Methyltransferase</keyword>
<proteinExistence type="inferred from homology"/>
<dbReference type="PROSITE" id="PS00374">
    <property type="entry name" value="MGMT"/>
    <property type="match status" value="1"/>
</dbReference>
<sequence>MSTRHTVIDTAALGPVTIVATGEAVTGVYFRHHIRRPAQELFGPLVSFVDDAVLGEAVGQLLEYLLGQRRRFELPMNPAGEDFQQQVWEQVSDIPFGETTTYGQIAERLGDRSQAYRVGQAVGANPLCVFVPCHRVIGANGSLTGYAGGLKRKRALLELEEPAAVCVGRLF</sequence>
<keyword evidence="11" id="KW-1185">Reference proteome</keyword>
<dbReference type="SUPFAM" id="SSF46767">
    <property type="entry name" value="Methylated DNA-protein cysteine methyltransferase, C-terminal domain"/>
    <property type="match status" value="1"/>
</dbReference>
<name>A0ABW6SBR8_9NOCA</name>
<evidence type="ECO:0000256" key="5">
    <source>
        <dbReference type="ARBA" id="ARBA00022763"/>
    </source>
</evidence>